<dbReference type="AlphaFoldDB" id="A0A388TCF9"/>
<comment type="caution">
    <text evidence="1">The sequence shown here is derived from an EMBL/GenBank/DDBJ whole genome shotgun (WGS) entry which is preliminary data.</text>
</comment>
<sequence length="97" mass="11335">MIRIEVAETYDNWFKRLRDIRAKDIINSRLDRIKENENFGDCKALGAGLYEIRIHYGGGYRLYFVHKSNRWILVLCGGGKSTQEKDIKTARKLAEEV</sequence>
<dbReference type="NCBIfam" id="TIGR02683">
    <property type="entry name" value="upstrm_HI1419"/>
    <property type="match status" value="1"/>
</dbReference>
<dbReference type="InterPro" id="IPR014056">
    <property type="entry name" value="TypeIITA-like_toxin_pred"/>
</dbReference>
<proteinExistence type="predicted"/>
<evidence type="ECO:0000313" key="1">
    <source>
        <dbReference type="EMBL" id="GBR74551.1"/>
    </source>
</evidence>
<name>A0A388TCF9_TERA1</name>
<dbReference type="PANTHER" id="PTHR41791">
    <property type="entry name" value="SSL7039 PROTEIN"/>
    <property type="match status" value="1"/>
</dbReference>
<reference evidence="1 2" key="1">
    <citation type="journal article" date="2019" name="ISME J.">
        <title>Genome analyses of uncultured TG2/ZB3 bacteria in 'Margulisbacteria' specifically attached to ectosymbiotic spirochetes of protists in the termite gut.</title>
        <authorList>
            <person name="Utami Y.D."/>
            <person name="Kuwahara H."/>
            <person name="Igai K."/>
            <person name="Murakami T."/>
            <person name="Sugaya K."/>
            <person name="Morikawa T."/>
            <person name="Nagura Y."/>
            <person name="Yuki M."/>
            <person name="Deevong P."/>
            <person name="Inoue T."/>
            <person name="Kihara K."/>
            <person name="Lo N."/>
            <person name="Yamada A."/>
            <person name="Ohkuma M."/>
            <person name="Hongoh Y."/>
        </authorList>
    </citation>
    <scope>NUCLEOTIDE SEQUENCE [LARGE SCALE GENOMIC DNA]</scope>
    <source>
        <strain evidence="1">NkOx7-01</strain>
    </source>
</reference>
<evidence type="ECO:0000313" key="2">
    <source>
        <dbReference type="Proteomes" id="UP000269352"/>
    </source>
</evidence>
<dbReference type="EMBL" id="BGZN01000054">
    <property type="protein sequence ID" value="GBR74551.1"/>
    <property type="molecule type" value="Genomic_DNA"/>
</dbReference>
<dbReference type="PANTHER" id="PTHR41791:SF1">
    <property type="entry name" value="SSL7039 PROTEIN"/>
    <property type="match status" value="1"/>
</dbReference>
<dbReference type="PIRSF" id="PIRSF028744">
    <property type="entry name" value="Addict_mod_HI1419"/>
    <property type="match status" value="1"/>
</dbReference>
<dbReference type="Pfam" id="PF05973">
    <property type="entry name" value="Gp49"/>
    <property type="match status" value="1"/>
</dbReference>
<organism evidence="1 2">
    <name type="scientific">Termititenax aidoneus</name>
    <dbReference type="NCBI Taxonomy" id="2218524"/>
    <lineage>
        <taxon>Bacteria</taxon>
        <taxon>Bacillati</taxon>
        <taxon>Candidatus Margulisiibacteriota</taxon>
        <taxon>Candidatus Termititenacia</taxon>
        <taxon>Candidatus Termititenacales</taxon>
        <taxon>Candidatus Termititenacaceae</taxon>
        <taxon>Candidatus Termititenax</taxon>
    </lineage>
</organism>
<protein>
    <submittedName>
        <fullName evidence="1">Toxin ParE</fullName>
    </submittedName>
</protein>
<gene>
    <name evidence="1" type="primary">parE</name>
    <name evidence="1" type="ORF">NO1_1708</name>
</gene>
<accession>A0A388TCF9</accession>
<dbReference type="InterPro" id="IPR009241">
    <property type="entry name" value="HigB-like"/>
</dbReference>
<keyword evidence="2" id="KW-1185">Reference proteome</keyword>
<dbReference type="Proteomes" id="UP000269352">
    <property type="component" value="Unassembled WGS sequence"/>
</dbReference>